<evidence type="ECO:0000259" key="23">
    <source>
        <dbReference type="PROSITE" id="PS51337"/>
    </source>
</evidence>
<evidence type="ECO:0000256" key="14">
    <source>
        <dbReference type="ARBA" id="ARBA00022833"/>
    </source>
</evidence>
<dbReference type="PROSITE" id="PS51337">
    <property type="entry name" value="B12_BINDING_NTER"/>
    <property type="match status" value="1"/>
</dbReference>
<feature type="domain" description="B12-binding N-terminal" evidence="23">
    <location>
        <begin position="563"/>
        <end position="656"/>
    </location>
</feature>
<dbReference type="InterPro" id="IPR003759">
    <property type="entry name" value="Cbl-bd_cap"/>
</dbReference>
<evidence type="ECO:0000256" key="19">
    <source>
        <dbReference type="PROSITE-ProRule" id="PRU00333"/>
    </source>
</evidence>
<reference evidence="24" key="2">
    <citation type="submission" date="2021-04" db="EMBL/GenBank/DDBJ databases">
        <authorList>
            <person name="Gilroy R."/>
        </authorList>
    </citation>
    <scope>NUCLEOTIDE SEQUENCE</scope>
    <source>
        <strain evidence="24">CHK156-179</strain>
    </source>
</reference>
<keyword evidence="15" id="KW-0486">Methionine biosynthesis</keyword>
<evidence type="ECO:0000256" key="16">
    <source>
        <dbReference type="ARBA" id="ARBA00023285"/>
    </source>
</evidence>
<dbReference type="GO" id="GO:0046872">
    <property type="term" value="F:metal ion binding"/>
    <property type="evidence" value="ECO:0007669"/>
    <property type="project" value="UniProtKB-KW"/>
</dbReference>
<evidence type="ECO:0000256" key="6">
    <source>
        <dbReference type="ARBA" id="ARBA00012032"/>
    </source>
</evidence>
<evidence type="ECO:0000259" key="21">
    <source>
        <dbReference type="PROSITE" id="PS50972"/>
    </source>
</evidence>
<name>A0A9D2KGW5_9FIRM</name>
<evidence type="ECO:0000256" key="3">
    <source>
        <dbReference type="ARBA" id="ARBA00001956"/>
    </source>
</evidence>
<dbReference type="PANTHER" id="PTHR45833">
    <property type="entry name" value="METHIONINE SYNTHASE"/>
    <property type="match status" value="1"/>
</dbReference>
<dbReference type="Pfam" id="PF02574">
    <property type="entry name" value="S-methyl_trans"/>
    <property type="match status" value="1"/>
</dbReference>
<dbReference type="Pfam" id="PF02607">
    <property type="entry name" value="B12-binding_2"/>
    <property type="match status" value="1"/>
</dbReference>
<comment type="caution">
    <text evidence="24">The sequence shown here is derived from an EMBL/GenBank/DDBJ whole genome shotgun (WGS) entry which is preliminary data.</text>
</comment>
<keyword evidence="9" id="KW-0028">Amino-acid biosynthesis</keyword>
<evidence type="ECO:0000256" key="11">
    <source>
        <dbReference type="ARBA" id="ARBA00022679"/>
    </source>
</evidence>
<dbReference type="InterPro" id="IPR011005">
    <property type="entry name" value="Dihydropteroate_synth-like_sf"/>
</dbReference>
<keyword evidence="16" id="KW-0170">Cobalt</keyword>
<dbReference type="InterPro" id="IPR036589">
    <property type="entry name" value="HCY_dom_sf"/>
</dbReference>
<dbReference type="GO" id="GO:0008705">
    <property type="term" value="F:methionine synthase activity"/>
    <property type="evidence" value="ECO:0007669"/>
    <property type="project" value="UniProtKB-EC"/>
</dbReference>
<dbReference type="Proteomes" id="UP000824221">
    <property type="component" value="Unassembled WGS sequence"/>
</dbReference>
<dbReference type="EC" id="2.1.1.13" evidence="6"/>
<protein>
    <recommendedName>
        <fullName evidence="7">Methionine synthase</fullName>
        <ecNumber evidence="6">2.1.1.13</ecNumber>
    </recommendedName>
    <alternativeName>
        <fullName evidence="18">5-methyltetrahydrofolate--homocysteine methyltransferase</fullName>
    </alternativeName>
</protein>
<keyword evidence="8 19" id="KW-0489">Methyltransferase</keyword>
<keyword evidence="12" id="KW-0949">S-adenosyl-L-methionine</keyword>
<dbReference type="GO" id="GO:0005829">
    <property type="term" value="C:cytosol"/>
    <property type="evidence" value="ECO:0007669"/>
    <property type="project" value="TreeGrafter"/>
</dbReference>
<evidence type="ECO:0000259" key="20">
    <source>
        <dbReference type="PROSITE" id="PS50970"/>
    </source>
</evidence>
<evidence type="ECO:0000256" key="17">
    <source>
        <dbReference type="ARBA" id="ARBA00025552"/>
    </source>
</evidence>
<dbReference type="AlphaFoldDB" id="A0A9D2KGW5"/>
<evidence type="ECO:0000256" key="2">
    <source>
        <dbReference type="ARBA" id="ARBA00001947"/>
    </source>
</evidence>
<feature type="domain" description="Pterin-binding" evidence="21">
    <location>
        <begin position="296"/>
        <end position="539"/>
    </location>
</feature>
<evidence type="ECO:0000256" key="15">
    <source>
        <dbReference type="ARBA" id="ARBA00023167"/>
    </source>
</evidence>
<keyword evidence="13 19" id="KW-0479">Metal-binding</keyword>
<evidence type="ECO:0000313" key="25">
    <source>
        <dbReference type="Proteomes" id="UP000824221"/>
    </source>
</evidence>
<dbReference type="InterPro" id="IPR000489">
    <property type="entry name" value="Pterin-binding_dom"/>
</dbReference>
<feature type="domain" description="B12-binding" evidence="22">
    <location>
        <begin position="655"/>
        <end position="776"/>
    </location>
</feature>
<evidence type="ECO:0000256" key="7">
    <source>
        <dbReference type="ARBA" id="ARBA00013998"/>
    </source>
</evidence>
<dbReference type="InterPro" id="IPR036724">
    <property type="entry name" value="Cobalamin-bd_sf"/>
</dbReference>
<evidence type="ECO:0000256" key="5">
    <source>
        <dbReference type="ARBA" id="ARBA00010398"/>
    </source>
</evidence>
<dbReference type="Gene3D" id="3.40.50.280">
    <property type="entry name" value="Cobalamin-binding domain"/>
    <property type="match status" value="1"/>
</dbReference>
<dbReference type="PROSITE" id="PS51332">
    <property type="entry name" value="B12_BINDING"/>
    <property type="match status" value="1"/>
</dbReference>
<dbReference type="Pfam" id="PF02310">
    <property type="entry name" value="B12-binding"/>
    <property type="match status" value="1"/>
</dbReference>
<feature type="domain" description="Hcy-binding" evidence="20">
    <location>
        <begin position="1"/>
        <end position="269"/>
    </location>
</feature>
<keyword evidence="10" id="KW-0846">Cobalamin</keyword>
<feature type="binding site" evidence="19">
    <location>
        <position position="189"/>
    </location>
    <ligand>
        <name>Zn(2+)</name>
        <dbReference type="ChEBI" id="CHEBI:29105"/>
    </ligand>
</feature>
<evidence type="ECO:0000256" key="1">
    <source>
        <dbReference type="ARBA" id="ARBA00001700"/>
    </source>
</evidence>
<comment type="cofactor">
    <cofactor evidence="3">
        <name>methylcob(III)alamin</name>
        <dbReference type="ChEBI" id="CHEBI:28115"/>
    </cofactor>
</comment>
<dbReference type="GO" id="GO:0050667">
    <property type="term" value="P:homocysteine metabolic process"/>
    <property type="evidence" value="ECO:0007669"/>
    <property type="project" value="TreeGrafter"/>
</dbReference>
<accession>A0A9D2KGW5</accession>
<dbReference type="PROSITE" id="PS50972">
    <property type="entry name" value="PTERIN_BINDING"/>
    <property type="match status" value="1"/>
</dbReference>
<dbReference type="InterPro" id="IPR050554">
    <property type="entry name" value="Met_Synthase/Corrinoid"/>
</dbReference>
<dbReference type="SUPFAM" id="SSF51717">
    <property type="entry name" value="Dihydropteroate synthetase-like"/>
    <property type="match status" value="1"/>
</dbReference>
<dbReference type="SUPFAM" id="SSF52242">
    <property type="entry name" value="Cobalamin (vitamin B12)-binding domain"/>
    <property type="match status" value="1"/>
</dbReference>
<comment type="similarity">
    <text evidence="5">Belongs to the vitamin-B12 dependent methionine synthase family.</text>
</comment>
<keyword evidence="14 19" id="KW-0862">Zinc</keyword>
<dbReference type="GO" id="GO:0031419">
    <property type="term" value="F:cobalamin binding"/>
    <property type="evidence" value="ECO:0007669"/>
    <property type="project" value="UniProtKB-KW"/>
</dbReference>
<dbReference type="Gene3D" id="3.20.20.330">
    <property type="entry name" value="Homocysteine-binding-like domain"/>
    <property type="match status" value="1"/>
</dbReference>
<evidence type="ECO:0000259" key="22">
    <source>
        <dbReference type="PROSITE" id="PS51332"/>
    </source>
</evidence>
<dbReference type="SMART" id="SM01018">
    <property type="entry name" value="B12-binding_2"/>
    <property type="match status" value="1"/>
</dbReference>
<dbReference type="PANTHER" id="PTHR45833:SF1">
    <property type="entry name" value="METHIONINE SYNTHASE"/>
    <property type="match status" value="1"/>
</dbReference>
<evidence type="ECO:0000256" key="8">
    <source>
        <dbReference type="ARBA" id="ARBA00022603"/>
    </source>
</evidence>
<feature type="binding site" evidence="19">
    <location>
        <position position="255"/>
    </location>
    <ligand>
        <name>Zn(2+)</name>
        <dbReference type="ChEBI" id="CHEBI:29105"/>
    </ligand>
</feature>
<evidence type="ECO:0000256" key="18">
    <source>
        <dbReference type="ARBA" id="ARBA00031040"/>
    </source>
</evidence>
<comment type="pathway">
    <text evidence="4">Amino-acid biosynthesis; L-methionine biosynthesis via de novo pathway; L-methionine from L-homocysteine (MetH route): step 1/1.</text>
</comment>
<sequence>MLRKVVVIDGGFGSELERRGVLAAVPEDLNLTDGETVRSIHRAYAMADIITTNSFGLNRIKYRGKFSIKEVAEAAISNARTAGKKVFFDIGPTGGMMQPLGTLTFEEAFEAFSEIAACTKELVDGYIVETFSDLLELKACILALKEQTEKPIFATMTFDQSCRTLNGTTPEIAAALLENLGVSALGVNCSLGPRELKPVVERFLSVSHLPVIVQPNRGIPTFEDGKTVYSLSVEDFMAPMEEFIQMGVSVVGGCCGTTPEFTARLAKFSGKEVEQPEPAFETVVTSSTRRVVLKGARICGERLNPTGKKKLKEALLKGDMDYLAREAIAQEEAGAELLDLNVGVPGLDEPAVMERAAAAVAEATDLPLQIDSSDPKAIEAGILKYSGVPLVNSVNGEGAVMDAVFPLVKKYGAVVLGLTMDRNGVPRTAEERLQIAERILSRAEEYGIPRHRVMIDTLVLTASAEQPLVKETLKALSLVRNLGVQTALGVSNVSFGLPDRPRLNRAFLAAALQAGLTMPIMNPMDGEMSGTVYAFRVLSGEDEGAEDYISRYAGASNAPLAAAPKVSETASPVFTLSEAVRRGRKGEARALTEEELQEKAPMDVVNGILIPALEEVGRLYDRGTLYLPQLIAAAEAAKEAFAVLGEKFERKGAGRGKVVLATVKGDVHDIGKNICKVVLESYGFEVTDLGKDVPIECVVQAVQREQPLCVGLSALMTTTVPNMRSTIEALRAAGCKIPVFAGGAVLNEEIAKEIGADYYTANALELVKTIERELLK</sequence>
<feature type="binding site" evidence="19">
    <location>
        <position position="254"/>
    </location>
    <ligand>
        <name>Zn(2+)</name>
        <dbReference type="ChEBI" id="CHEBI:29105"/>
    </ligand>
</feature>
<comment type="cofactor">
    <cofactor evidence="2 19">
        <name>Zn(2+)</name>
        <dbReference type="ChEBI" id="CHEBI:29105"/>
    </cofactor>
</comment>
<dbReference type="InterPro" id="IPR006158">
    <property type="entry name" value="Cobalamin-bd"/>
</dbReference>
<dbReference type="PROSITE" id="PS50970">
    <property type="entry name" value="HCY"/>
    <property type="match status" value="1"/>
</dbReference>
<evidence type="ECO:0000256" key="12">
    <source>
        <dbReference type="ARBA" id="ARBA00022691"/>
    </source>
</evidence>
<comment type="function">
    <text evidence="17">Catalyzes the transfer of a methyl group from methyl-cobalamin to homocysteine, yielding enzyme-bound cob(I)alamin and methionine. Subsequently, remethylates the cofactor using methyltetrahydrofolate.</text>
</comment>
<dbReference type="SUPFAM" id="SSF82282">
    <property type="entry name" value="Homocysteine S-methyltransferase"/>
    <property type="match status" value="1"/>
</dbReference>
<organism evidence="24 25">
    <name type="scientific">Candidatus Gallimonas gallistercoris</name>
    <dbReference type="NCBI Taxonomy" id="2838602"/>
    <lineage>
        <taxon>Bacteria</taxon>
        <taxon>Bacillati</taxon>
        <taxon>Bacillota</taxon>
        <taxon>Clostridia</taxon>
        <taxon>Candidatus Gallimonas</taxon>
    </lineage>
</organism>
<dbReference type="GO" id="GO:0032259">
    <property type="term" value="P:methylation"/>
    <property type="evidence" value="ECO:0007669"/>
    <property type="project" value="UniProtKB-KW"/>
</dbReference>
<dbReference type="SUPFAM" id="SSF47644">
    <property type="entry name" value="Methionine synthase domain"/>
    <property type="match status" value="1"/>
</dbReference>
<dbReference type="Pfam" id="PF00809">
    <property type="entry name" value="Pterin_bind"/>
    <property type="match status" value="1"/>
</dbReference>
<reference evidence="24" key="1">
    <citation type="journal article" date="2021" name="PeerJ">
        <title>Extensive microbial diversity within the chicken gut microbiome revealed by metagenomics and culture.</title>
        <authorList>
            <person name="Gilroy R."/>
            <person name="Ravi A."/>
            <person name="Getino M."/>
            <person name="Pursley I."/>
            <person name="Horton D.L."/>
            <person name="Alikhan N.F."/>
            <person name="Baker D."/>
            <person name="Gharbi K."/>
            <person name="Hall N."/>
            <person name="Watson M."/>
            <person name="Adriaenssens E.M."/>
            <person name="Foster-Nyarko E."/>
            <person name="Jarju S."/>
            <person name="Secka A."/>
            <person name="Antonio M."/>
            <person name="Oren A."/>
            <person name="Chaudhuri R.R."/>
            <person name="La Ragione R."/>
            <person name="Hildebrand F."/>
            <person name="Pallen M.J."/>
        </authorList>
    </citation>
    <scope>NUCLEOTIDE SEQUENCE</scope>
    <source>
        <strain evidence="24">CHK156-179</strain>
    </source>
</reference>
<dbReference type="InterPro" id="IPR003726">
    <property type="entry name" value="HCY_dom"/>
</dbReference>
<keyword evidence="11 19" id="KW-0808">Transferase</keyword>
<evidence type="ECO:0000256" key="10">
    <source>
        <dbReference type="ARBA" id="ARBA00022628"/>
    </source>
</evidence>
<evidence type="ECO:0000256" key="4">
    <source>
        <dbReference type="ARBA" id="ARBA00005178"/>
    </source>
</evidence>
<dbReference type="InterPro" id="IPR036594">
    <property type="entry name" value="Meth_synthase_dom"/>
</dbReference>
<evidence type="ECO:0000313" key="24">
    <source>
        <dbReference type="EMBL" id="HJA02613.1"/>
    </source>
</evidence>
<evidence type="ECO:0000256" key="13">
    <source>
        <dbReference type="ARBA" id="ARBA00022723"/>
    </source>
</evidence>
<evidence type="ECO:0000256" key="9">
    <source>
        <dbReference type="ARBA" id="ARBA00022605"/>
    </source>
</evidence>
<dbReference type="GO" id="GO:0046653">
    <property type="term" value="P:tetrahydrofolate metabolic process"/>
    <property type="evidence" value="ECO:0007669"/>
    <property type="project" value="TreeGrafter"/>
</dbReference>
<dbReference type="Gene3D" id="3.20.20.20">
    <property type="entry name" value="Dihydropteroate synthase-like"/>
    <property type="match status" value="1"/>
</dbReference>
<dbReference type="EMBL" id="DXAJ01000065">
    <property type="protein sequence ID" value="HJA02613.1"/>
    <property type="molecule type" value="Genomic_DNA"/>
</dbReference>
<dbReference type="Gene3D" id="1.10.1240.10">
    <property type="entry name" value="Methionine synthase domain"/>
    <property type="match status" value="1"/>
</dbReference>
<gene>
    <name evidence="24" type="ORF">H9797_04445</name>
</gene>
<proteinExistence type="inferred from homology"/>
<comment type="catalytic activity">
    <reaction evidence="1">
        <text>(6S)-5-methyl-5,6,7,8-tetrahydrofolate + L-homocysteine = (6S)-5,6,7,8-tetrahydrofolate + L-methionine</text>
        <dbReference type="Rhea" id="RHEA:11172"/>
        <dbReference type="ChEBI" id="CHEBI:18608"/>
        <dbReference type="ChEBI" id="CHEBI:57453"/>
        <dbReference type="ChEBI" id="CHEBI:57844"/>
        <dbReference type="ChEBI" id="CHEBI:58199"/>
        <dbReference type="EC" id="2.1.1.13"/>
    </reaction>
</comment>